<proteinExistence type="predicted"/>
<dbReference type="STRING" id="35755.UL82_08350"/>
<keyword evidence="1" id="KW-0812">Transmembrane</keyword>
<dbReference type="Proteomes" id="UP000033457">
    <property type="component" value="Chromosome"/>
</dbReference>
<evidence type="ECO:0000256" key="1">
    <source>
        <dbReference type="SAM" id="Phobius"/>
    </source>
</evidence>
<protein>
    <submittedName>
        <fullName evidence="2">Uncharacterized protein</fullName>
    </submittedName>
</protein>
<name>A0A0F6R0M1_9CORY</name>
<evidence type="ECO:0000313" key="3">
    <source>
        <dbReference type="Proteomes" id="UP000033457"/>
    </source>
</evidence>
<gene>
    <name evidence="2" type="ORF">UL82_08350</name>
</gene>
<organism evidence="2 3">
    <name type="scientific">Corynebacterium kutscheri</name>
    <dbReference type="NCBI Taxonomy" id="35755"/>
    <lineage>
        <taxon>Bacteria</taxon>
        <taxon>Bacillati</taxon>
        <taxon>Actinomycetota</taxon>
        <taxon>Actinomycetes</taxon>
        <taxon>Mycobacteriales</taxon>
        <taxon>Corynebacteriaceae</taxon>
        <taxon>Corynebacterium</taxon>
    </lineage>
</organism>
<keyword evidence="1" id="KW-0472">Membrane</keyword>
<dbReference type="AlphaFoldDB" id="A0A0F6R0M1"/>
<dbReference type="EMBL" id="CP011312">
    <property type="protein sequence ID" value="AKE41827.1"/>
    <property type="molecule type" value="Genomic_DNA"/>
</dbReference>
<accession>A0A0F6R0M1</accession>
<reference evidence="2 3" key="1">
    <citation type="journal article" date="2015" name="Genome Announc.">
        <title>Complete Genome Sequence of Corynebacterium kutscheri DSM 20755, a Corynebacterial Type Strain with Remarkably Low G+C Content of Chromosomal DNA.</title>
        <authorList>
            <person name="Ruckert C."/>
            <person name="Albersmeier A."/>
            <person name="Winkler A."/>
            <person name="Tauch A."/>
        </authorList>
    </citation>
    <scope>NUCLEOTIDE SEQUENCE [LARGE SCALE GENOMIC DNA]</scope>
    <source>
        <strain evidence="2 3">DSM 20755</strain>
    </source>
</reference>
<dbReference type="OrthoDB" id="3696421at2"/>
<feature type="transmembrane region" description="Helical" evidence="1">
    <location>
        <begin position="241"/>
        <end position="258"/>
    </location>
</feature>
<dbReference type="KEGG" id="cku:UL82_08350"/>
<keyword evidence="3" id="KW-1185">Reference proteome</keyword>
<evidence type="ECO:0000313" key="2">
    <source>
        <dbReference type="EMBL" id="AKE41827.1"/>
    </source>
</evidence>
<dbReference type="NCBIfam" id="NF045516">
    <property type="entry name" value="GlpR"/>
    <property type="match status" value="1"/>
</dbReference>
<dbReference type="HOGENOM" id="CLU_037505_0_0_11"/>
<sequence>MTSALIIGLIIVVWLFVLAPWLLRSQRPIRKAGDGFDETHVVFAGGSKTPVHAPRPRLRPRLERQNSDEELAFEDQADQAEEEILVDDAPEHDFESVINAAKEKISLRRDESDRNQQLVEEIIDGDIVEELPVAHYDEETTEVENDYALDYDDYDEVAGYYHYDDAYASPEDLMYSDTEDTVDEEQTTAVAVDPAVAEEAVELNDELTDEEFDFAQSRRGAWKPEIERAARLERNRRRMRTLIGLGVTVVATIITAVFVGGWSWFAAALALLLTGMYMYALRKQVVAEEKLHRRRVQMLRRAALGVRTAYDDDLGIPQRLRHPGAVVLEVDDESPDFEELDMVSYTDDGIDDDYDEIGTRRVG</sequence>
<feature type="transmembrane region" description="Helical" evidence="1">
    <location>
        <begin position="6"/>
        <end position="23"/>
    </location>
</feature>
<keyword evidence="1" id="KW-1133">Transmembrane helix</keyword>
<feature type="transmembrane region" description="Helical" evidence="1">
    <location>
        <begin position="264"/>
        <end position="281"/>
    </location>
</feature>
<dbReference type="InterPro" id="IPR053779">
    <property type="entry name" value="GlpR"/>
</dbReference>
<dbReference type="RefSeq" id="WP_046440297.1">
    <property type="nucleotide sequence ID" value="NZ_CP011312.1"/>
</dbReference>